<evidence type="ECO:0000256" key="9">
    <source>
        <dbReference type="ARBA" id="ARBA00023136"/>
    </source>
</evidence>
<reference evidence="13" key="1">
    <citation type="journal article" date="2018" name="Nat. Microbiol.">
        <title>Leveraging single-cell genomics to expand the fungal tree of life.</title>
        <authorList>
            <person name="Ahrendt S.R."/>
            <person name="Quandt C.A."/>
            <person name="Ciobanu D."/>
            <person name="Clum A."/>
            <person name="Salamov A."/>
            <person name="Andreopoulos B."/>
            <person name="Cheng J.F."/>
            <person name="Woyke T."/>
            <person name="Pelin A."/>
            <person name="Henrissat B."/>
            <person name="Reynolds N.K."/>
            <person name="Benny G.L."/>
            <person name="Smith M.E."/>
            <person name="James T.Y."/>
            <person name="Grigoriev I.V."/>
        </authorList>
    </citation>
    <scope>NUCLEOTIDE SEQUENCE [LARGE SCALE GENOMIC DNA]</scope>
</reference>
<protein>
    <submittedName>
        <fullName evidence="12">Galactosyltransferase-domain-containing protein</fullName>
    </submittedName>
</protein>
<evidence type="ECO:0000256" key="1">
    <source>
        <dbReference type="ARBA" id="ARBA00004323"/>
    </source>
</evidence>
<evidence type="ECO:0000256" key="10">
    <source>
        <dbReference type="SAM" id="MobiDB-lite"/>
    </source>
</evidence>
<keyword evidence="6" id="KW-0735">Signal-anchor</keyword>
<dbReference type="PANTHER" id="PTHR11214:SF3">
    <property type="entry name" value="BETA-1,3-GALACTOSYLTRANSFERASE 6"/>
    <property type="match status" value="1"/>
</dbReference>
<dbReference type="InterPro" id="IPR002659">
    <property type="entry name" value="Glyco_trans_31"/>
</dbReference>
<dbReference type="GO" id="GO:0006493">
    <property type="term" value="P:protein O-linked glycosylation"/>
    <property type="evidence" value="ECO:0007669"/>
    <property type="project" value="TreeGrafter"/>
</dbReference>
<dbReference type="GO" id="GO:0016758">
    <property type="term" value="F:hexosyltransferase activity"/>
    <property type="evidence" value="ECO:0007669"/>
    <property type="project" value="InterPro"/>
</dbReference>
<feature type="region of interest" description="Disordered" evidence="10">
    <location>
        <begin position="1"/>
        <end position="48"/>
    </location>
</feature>
<dbReference type="InterPro" id="IPR029044">
    <property type="entry name" value="Nucleotide-diphossugar_trans"/>
</dbReference>
<dbReference type="Gene3D" id="3.90.550.50">
    <property type="match status" value="1"/>
</dbReference>
<keyword evidence="8" id="KW-0333">Golgi apparatus</keyword>
<keyword evidence="7 11" id="KW-1133">Transmembrane helix</keyword>
<keyword evidence="3 12" id="KW-0328">Glycosyltransferase</keyword>
<dbReference type="Proteomes" id="UP000267251">
    <property type="component" value="Unassembled WGS sequence"/>
</dbReference>
<feature type="compositionally biased region" description="Polar residues" evidence="10">
    <location>
        <begin position="13"/>
        <end position="22"/>
    </location>
</feature>
<evidence type="ECO:0000256" key="8">
    <source>
        <dbReference type="ARBA" id="ARBA00023034"/>
    </source>
</evidence>
<sequence>MNPTRRRPGDVESATSGGTRQKPSPEPRISVMVDSASSTASPSTPPPSMRAFRQIGTVWDLAPVQGNEDVANYHEYAHHYRLALWSILVVILASSVHHVWLALRIPKTFPPSSWPTLAAKALPVALVLWITDQFLIPCTMLSPMNQRVLLSLLLLGLYVLGHRKIIQLHKPTTSRQVDLHALPRSLQSSSSSDAVYGLSSPMTLWIILILTSMLTLMGALSEQTVMRSHRDASVRITDLDNTPPFSSPLSSANSSKQPIRILVLVLSSWSERSVVKRKTFRETSLVLANRTQAHGPTSHSSLFPSLPSIQVEHRFILGIPPSTKVRRGKAGEIEKESVKYGDILLVPTSDRYEDLSRKLYAGLEWATESGNSSSSPAWDYLVKTDDDVFVRLDTLSTELARLHPQPGLWQGQAWWDIPPILEKDSRNAVVDYGLSLFPPYTSGALTILSRDVVDRVVQAGPIRRYTRNEDQTLGIWLYPLGYRPKNDRRIQQEEVCEEDMLAKHFADRFSPSPGPYGMLDNIIKGEHGMCHGFRQDLCAPCYPCAPGTHHYHEWNFACDPIRGITLLKPIVSATSNLAIDDAPNDFVHEMMAPSEWAMLGDEDEKGERPANLVWIIWWNREGDQGDWGKREIQSVASLLFHQPDARIRILSPHLSSTSIPQTWADSGYDVRVVWPRTPKEAEEALTSAGPASRQWYLQHIFEEGEGKGGGVHHPKAISLFLIFAIAYRHGGIFFTPETLGWTRSLMDGWSKEERIALYPSVPKNADRGGEEIKGLVMALNPQHPYIREILETSYTLQGAGTPSMDSAFSLELDPSGPLRQLTQYILGPDKDGMDNERAIILEGESPGEKTPLSDATIYLPTTVASMDKWFPAESAKYLSSPTKTSFLGPSSLDLSSFSLSLIKEDLHPTTGVIPLVGVTLATRWTGPACPPSSALYVRLQGGASGNVQGTGRGK</sequence>
<evidence type="ECO:0000256" key="7">
    <source>
        <dbReference type="ARBA" id="ARBA00022989"/>
    </source>
</evidence>
<dbReference type="Pfam" id="PF01762">
    <property type="entry name" value="Galactosyl_T"/>
    <property type="match status" value="1"/>
</dbReference>
<evidence type="ECO:0000256" key="3">
    <source>
        <dbReference type="ARBA" id="ARBA00022676"/>
    </source>
</evidence>
<evidence type="ECO:0000256" key="11">
    <source>
        <dbReference type="SAM" id="Phobius"/>
    </source>
</evidence>
<dbReference type="EMBL" id="KZ988714">
    <property type="protein sequence ID" value="RKP11690.1"/>
    <property type="molecule type" value="Genomic_DNA"/>
</dbReference>
<keyword evidence="13" id="KW-1185">Reference proteome</keyword>
<evidence type="ECO:0000256" key="2">
    <source>
        <dbReference type="ARBA" id="ARBA00008661"/>
    </source>
</evidence>
<name>A0A4P9Y1J9_9FUNG</name>
<comment type="subcellular location">
    <subcellularLocation>
        <location evidence="1">Golgi apparatus membrane</location>
        <topology evidence="1">Single-pass type II membrane protein</topology>
    </subcellularLocation>
</comment>
<keyword evidence="9 11" id="KW-0472">Membrane</keyword>
<dbReference type="PANTHER" id="PTHR11214">
    <property type="entry name" value="BETA-1,3-N-ACETYLGLUCOSAMINYLTRANSFERASE"/>
    <property type="match status" value="1"/>
</dbReference>
<dbReference type="AlphaFoldDB" id="A0A4P9Y1J9"/>
<evidence type="ECO:0000256" key="6">
    <source>
        <dbReference type="ARBA" id="ARBA00022968"/>
    </source>
</evidence>
<proteinExistence type="inferred from homology"/>
<dbReference type="OrthoDB" id="2139606at2759"/>
<evidence type="ECO:0000313" key="13">
    <source>
        <dbReference type="Proteomes" id="UP000267251"/>
    </source>
</evidence>
<feature type="transmembrane region" description="Helical" evidence="11">
    <location>
        <begin position="148"/>
        <end position="166"/>
    </location>
</feature>
<accession>A0A4P9Y1J9</accession>
<keyword evidence="5 11" id="KW-0812">Transmembrane</keyword>
<organism evidence="12 13">
    <name type="scientific">Piptocephalis cylindrospora</name>
    <dbReference type="NCBI Taxonomy" id="1907219"/>
    <lineage>
        <taxon>Eukaryota</taxon>
        <taxon>Fungi</taxon>
        <taxon>Fungi incertae sedis</taxon>
        <taxon>Zoopagomycota</taxon>
        <taxon>Zoopagomycotina</taxon>
        <taxon>Zoopagomycetes</taxon>
        <taxon>Zoopagales</taxon>
        <taxon>Piptocephalidaceae</taxon>
        <taxon>Piptocephalis</taxon>
    </lineage>
</organism>
<feature type="transmembrane region" description="Helical" evidence="11">
    <location>
        <begin position="202"/>
        <end position="220"/>
    </location>
</feature>
<feature type="transmembrane region" description="Helical" evidence="11">
    <location>
        <begin position="82"/>
        <end position="105"/>
    </location>
</feature>
<dbReference type="SUPFAM" id="SSF53448">
    <property type="entry name" value="Nucleotide-diphospho-sugar transferases"/>
    <property type="match status" value="1"/>
</dbReference>
<gene>
    <name evidence="12" type="ORF">BJ684DRAFT_21727</name>
</gene>
<evidence type="ECO:0000256" key="5">
    <source>
        <dbReference type="ARBA" id="ARBA00022692"/>
    </source>
</evidence>
<evidence type="ECO:0000313" key="12">
    <source>
        <dbReference type="EMBL" id="RKP11690.1"/>
    </source>
</evidence>
<evidence type="ECO:0000256" key="4">
    <source>
        <dbReference type="ARBA" id="ARBA00022679"/>
    </source>
</evidence>
<keyword evidence="4 12" id="KW-0808">Transferase</keyword>
<dbReference type="GO" id="GO:0000139">
    <property type="term" value="C:Golgi membrane"/>
    <property type="evidence" value="ECO:0007669"/>
    <property type="project" value="UniProtKB-SubCell"/>
</dbReference>
<comment type="similarity">
    <text evidence="2">Belongs to the glycosyltransferase 31 family.</text>
</comment>